<name>A0A4R9LZY6_9LEPT</name>
<dbReference type="Pfam" id="PF04116">
    <property type="entry name" value="FA_hydroxylase"/>
    <property type="match status" value="1"/>
</dbReference>
<feature type="transmembrane region" description="Helical" evidence="7">
    <location>
        <begin position="364"/>
        <end position="381"/>
    </location>
</feature>
<evidence type="ECO:0000256" key="5">
    <source>
        <dbReference type="ARBA" id="ARBA00023098"/>
    </source>
</evidence>
<dbReference type="GO" id="GO:0016020">
    <property type="term" value="C:membrane"/>
    <property type="evidence" value="ECO:0007669"/>
    <property type="project" value="GOC"/>
</dbReference>
<dbReference type="GO" id="GO:0005506">
    <property type="term" value="F:iron ion binding"/>
    <property type="evidence" value="ECO:0007669"/>
    <property type="project" value="InterPro"/>
</dbReference>
<keyword evidence="2 7" id="KW-0812">Transmembrane</keyword>
<evidence type="ECO:0000256" key="4">
    <source>
        <dbReference type="ARBA" id="ARBA00023002"/>
    </source>
</evidence>
<dbReference type="RefSeq" id="WP_135760758.1">
    <property type="nucleotide sequence ID" value="NZ_RQHW01000042.1"/>
</dbReference>
<comment type="caution">
    <text evidence="9">The sequence shown here is derived from an EMBL/GenBank/DDBJ whole genome shotgun (WGS) entry which is preliminary data.</text>
</comment>
<protein>
    <submittedName>
        <fullName evidence="9">Sterol desaturase family protein</fullName>
    </submittedName>
</protein>
<feature type="transmembrane region" description="Helical" evidence="7">
    <location>
        <begin position="333"/>
        <end position="352"/>
    </location>
</feature>
<evidence type="ECO:0000256" key="7">
    <source>
        <dbReference type="SAM" id="Phobius"/>
    </source>
</evidence>
<keyword evidence="10" id="KW-1185">Reference proteome</keyword>
<evidence type="ECO:0000256" key="6">
    <source>
        <dbReference type="ARBA" id="ARBA00023136"/>
    </source>
</evidence>
<dbReference type="GO" id="GO:0012505">
    <property type="term" value="C:endomembrane system"/>
    <property type="evidence" value="ECO:0007669"/>
    <property type="project" value="UniProtKB-SubCell"/>
</dbReference>
<evidence type="ECO:0000313" key="9">
    <source>
        <dbReference type="EMBL" id="TGN19075.1"/>
    </source>
</evidence>
<dbReference type="EMBL" id="RQHW01000042">
    <property type="protein sequence ID" value="TGN19075.1"/>
    <property type="molecule type" value="Genomic_DNA"/>
</dbReference>
<feature type="transmembrane region" description="Helical" evidence="7">
    <location>
        <begin position="6"/>
        <end position="23"/>
    </location>
</feature>
<keyword evidence="4" id="KW-0560">Oxidoreductase</keyword>
<dbReference type="InterPro" id="IPR006694">
    <property type="entry name" value="Fatty_acid_hydroxylase"/>
</dbReference>
<feature type="domain" description="Fatty acid hydroxylase" evidence="8">
    <location>
        <begin position="86"/>
        <end position="220"/>
    </location>
</feature>
<accession>A0A4R9LZY6</accession>
<dbReference type="AlphaFoldDB" id="A0A4R9LZY6"/>
<dbReference type="PANTHER" id="PTHR21624:SF1">
    <property type="entry name" value="ALKYLGLYCEROL MONOOXYGENASE"/>
    <property type="match status" value="1"/>
</dbReference>
<feature type="transmembrane region" description="Helical" evidence="7">
    <location>
        <begin position="44"/>
        <end position="63"/>
    </location>
</feature>
<reference evidence="9" key="1">
    <citation type="journal article" date="2019" name="PLoS Negl. Trop. Dis.">
        <title>Revisiting the worldwide diversity of Leptospira species in the environment.</title>
        <authorList>
            <person name="Vincent A.T."/>
            <person name="Schiettekatte O."/>
            <person name="Bourhy P."/>
            <person name="Veyrier F.J."/>
            <person name="Picardeau M."/>
        </authorList>
    </citation>
    <scope>NUCLEOTIDE SEQUENCE [LARGE SCALE GENOMIC DNA]</scope>
    <source>
        <strain evidence="9">201300427</strain>
    </source>
</reference>
<sequence length="383" mass="45460">MRLIETIAPIFFVLILVELVYCYRNRLSFYRLRDSIADLSLGTLSRIADGFILIGMVLVYHFLATHLSFSEYLPSFLWRESSFISWILLFFLIDFLFYWAHRFSHEINLFWASHVVHHSSEEFNLSVALRQSFVRNLFIGIFYLPLALFGFSVEAYLITDALNRTYQFWVHTRTIDRFPSWFEFIFVTPSHHRVHHAMNPRYIDKNYGGVFIFWDRLFGTFELESEEPVYGVVKPLRTFQPIWAEVHVFSDLIRDFRLTKNKWEGFLGFFKPPGYRPSDLEPYPKPKYVSPYSFQKYNPDSKRNNGYLAYFLVQFVLSASLSLAFIKTYAQWSVAEIFTFSYVLVFSFYSLGKGLDHQFDVWRYEIGKWLLLLLLGMYLAVPG</sequence>
<dbReference type="GO" id="GO:0008610">
    <property type="term" value="P:lipid biosynthetic process"/>
    <property type="evidence" value="ECO:0007669"/>
    <property type="project" value="InterPro"/>
</dbReference>
<evidence type="ECO:0000256" key="2">
    <source>
        <dbReference type="ARBA" id="ARBA00022692"/>
    </source>
</evidence>
<comment type="subcellular location">
    <subcellularLocation>
        <location evidence="1">Endomembrane system</location>
        <topology evidence="1">Multi-pass membrane protein</topology>
    </subcellularLocation>
</comment>
<feature type="transmembrane region" description="Helical" evidence="7">
    <location>
        <begin position="137"/>
        <end position="158"/>
    </location>
</feature>
<keyword evidence="3 7" id="KW-1133">Transmembrane helix</keyword>
<proteinExistence type="predicted"/>
<dbReference type="InterPro" id="IPR051689">
    <property type="entry name" value="Sterol_desaturase/TMEM195"/>
</dbReference>
<dbReference type="GO" id="GO:0006643">
    <property type="term" value="P:membrane lipid metabolic process"/>
    <property type="evidence" value="ECO:0007669"/>
    <property type="project" value="TreeGrafter"/>
</dbReference>
<dbReference type="OrthoDB" id="9770329at2"/>
<keyword evidence="5" id="KW-0443">Lipid metabolism</keyword>
<dbReference type="Proteomes" id="UP000298058">
    <property type="component" value="Unassembled WGS sequence"/>
</dbReference>
<organism evidence="9 10">
    <name type="scientific">Leptospira idonii</name>
    <dbReference type="NCBI Taxonomy" id="1193500"/>
    <lineage>
        <taxon>Bacteria</taxon>
        <taxon>Pseudomonadati</taxon>
        <taxon>Spirochaetota</taxon>
        <taxon>Spirochaetia</taxon>
        <taxon>Leptospirales</taxon>
        <taxon>Leptospiraceae</taxon>
        <taxon>Leptospira</taxon>
    </lineage>
</organism>
<evidence type="ECO:0000256" key="3">
    <source>
        <dbReference type="ARBA" id="ARBA00022989"/>
    </source>
</evidence>
<evidence type="ECO:0000313" key="10">
    <source>
        <dbReference type="Proteomes" id="UP000298058"/>
    </source>
</evidence>
<dbReference type="GO" id="GO:0050479">
    <property type="term" value="F:glyceryl-ether monooxygenase activity"/>
    <property type="evidence" value="ECO:0007669"/>
    <property type="project" value="TreeGrafter"/>
</dbReference>
<dbReference type="PANTHER" id="PTHR21624">
    <property type="entry name" value="STEROL DESATURASE-RELATED PROTEIN"/>
    <property type="match status" value="1"/>
</dbReference>
<keyword evidence="6 7" id="KW-0472">Membrane</keyword>
<feature type="transmembrane region" description="Helical" evidence="7">
    <location>
        <begin position="83"/>
        <end position="100"/>
    </location>
</feature>
<evidence type="ECO:0000256" key="1">
    <source>
        <dbReference type="ARBA" id="ARBA00004127"/>
    </source>
</evidence>
<gene>
    <name evidence="9" type="ORF">EHS15_11760</name>
</gene>
<evidence type="ECO:0000259" key="8">
    <source>
        <dbReference type="Pfam" id="PF04116"/>
    </source>
</evidence>
<feature type="transmembrane region" description="Helical" evidence="7">
    <location>
        <begin position="307"/>
        <end position="326"/>
    </location>
</feature>